<dbReference type="RefSeq" id="WP_100254302.1">
    <property type="nucleotide sequence ID" value="NZ_CP015819.1"/>
</dbReference>
<name>A0A1Y0KZX5_9MOLU</name>
<reference evidence="1 2" key="1">
    <citation type="submission" date="2017-11" db="EMBL/GenBank/DDBJ databases">
        <title>Complete genome sequence of Spiroplasma clarkii CN-5 (DSM 19994).</title>
        <authorList>
            <person name="Tsai Y.-M."/>
            <person name="Chang A."/>
            <person name="Lo W.-S."/>
            <person name="Kuo C.-H."/>
        </authorList>
    </citation>
    <scope>NUCLEOTIDE SEQUENCE [LARGE SCALE GENOMIC DNA]</scope>
    <source>
        <strain evidence="1 2">CN-5</strain>
    </source>
</reference>
<organism evidence="1 2">
    <name type="scientific">Spiroplasma clarkii</name>
    <dbReference type="NCBI Taxonomy" id="2139"/>
    <lineage>
        <taxon>Bacteria</taxon>
        <taxon>Bacillati</taxon>
        <taxon>Mycoplasmatota</taxon>
        <taxon>Mollicutes</taxon>
        <taxon>Entomoplasmatales</taxon>
        <taxon>Spiroplasmataceae</taxon>
        <taxon>Spiroplasma</taxon>
    </lineage>
</organism>
<dbReference type="KEGG" id="scla:SCLARK_00649"/>
<evidence type="ECO:0000313" key="1">
    <source>
        <dbReference type="EMBL" id="ATX70738.1"/>
    </source>
</evidence>
<dbReference type="EMBL" id="CP024870">
    <property type="protein sequence ID" value="ATX70738.1"/>
    <property type="molecule type" value="Genomic_DNA"/>
</dbReference>
<protein>
    <submittedName>
        <fullName evidence="1">Uncharacterized protein</fullName>
    </submittedName>
</protein>
<dbReference type="Proteomes" id="UP000231179">
    <property type="component" value="Chromosome"/>
</dbReference>
<gene>
    <name evidence="1" type="ORF">SCLAR_v1c04140</name>
</gene>
<evidence type="ECO:0000313" key="2">
    <source>
        <dbReference type="Proteomes" id="UP000231179"/>
    </source>
</evidence>
<sequence length="167" mass="19444">MKKLLELFAVVNWPPTLLISTSKYNKLLVSYFVNLDFTNWLRLINLSEIKPNGEIVKKLEPFKQSIGSVAGSSRIMFSEFRLIESNCELKKLNSQTKQDLKVNDNLKNIKQIHKQMAETFPSSMNLKMFWKRTKVHFTGVTNNLTKRLLSASEQIYEVENSARFLRI</sequence>
<proteinExistence type="predicted"/>
<accession>A0A1Y0KZX5</accession>
<dbReference type="AlphaFoldDB" id="A0A1Y0KZX5"/>
<keyword evidence="2" id="KW-1185">Reference proteome</keyword>